<feature type="compositionally biased region" description="Low complexity" evidence="1">
    <location>
        <begin position="86"/>
        <end position="111"/>
    </location>
</feature>
<name>A0A8J3TB65_9ACTN</name>
<dbReference type="EMBL" id="BOON01000017">
    <property type="protein sequence ID" value="GII22306.1"/>
    <property type="molecule type" value="Genomic_DNA"/>
</dbReference>
<feature type="transmembrane region" description="Helical" evidence="2">
    <location>
        <begin position="522"/>
        <end position="546"/>
    </location>
</feature>
<feature type="compositionally biased region" description="Basic and acidic residues" evidence="1">
    <location>
        <begin position="175"/>
        <end position="198"/>
    </location>
</feature>
<feature type="compositionally biased region" description="Basic and acidic residues" evidence="1">
    <location>
        <begin position="401"/>
        <end position="416"/>
    </location>
</feature>
<evidence type="ECO:0000256" key="2">
    <source>
        <dbReference type="SAM" id="Phobius"/>
    </source>
</evidence>
<proteinExistence type="predicted"/>
<dbReference type="AlphaFoldDB" id="A0A8J3TB65"/>
<feature type="compositionally biased region" description="Basic and acidic residues" evidence="1">
    <location>
        <begin position="1"/>
        <end position="15"/>
    </location>
</feature>
<feature type="compositionally biased region" description="Basic and acidic residues" evidence="1">
    <location>
        <begin position="112"/>
        <end position="127"/>
    </location>
</feature>
<gene>
    <name evidence="3" type="ORF">Pme01_19030</name>
</gene>
<accession>A0A8J3TB65</accession>
<feature type="region of interest" description="Disordered" evidence="1">
    <location>
        <begin position="1"/>
        <end position="503"/>
    </location>
</feature>
<feature type="compositionally biased region" description="Basic and acidic residues" evidence="1">
    <location>
        <begin position="141"/>
        <end position="161"/>
    </location>
</feature>
<feature type="compositionally biased region" description="Basic and acidic residues" evidence="1">
    <location>
        <begin position="73"/>
        <end position="84"/>
    </location>
</feature>
<protein>
    <submittedName>
        <fullName evidence="3">Uncharacterized protein</fullName>
    </submittedName>
</protein>
<evidence type="ECO:0000313" key="4">
    <source>
        <dbReference type="Proteomes" id="UP000599074"/>
    </source>
</evidence>
<reference evidence="3" key="1">
    <citation type="submission" date="2021-01" db="EMBL/GenBank/DDBJ databases">
        <title>Whole genome shotgun sequence of Planosporangium mesophilum NBRC 109066.</title>
        <authorList>
            <person name="Komaki H."/>
            <person name="Tamura T."/>
        </authorList>
    </citation>
    <scope>NUCLEOTIDE SEQUENCE</scope>
    <source>
        <strain evidence="3">NBRC 109066</strain>
    </source>
</reference>
<dbReference type="Proteomes" id="UP000599074">
    <property type="component" value="Unassembled WGS sequence"/>
</dbReference>
<evidence type="ECO:0000313" key="3">
    <source>
        <dbReference type="EMBL" id="GII22306.1"/>
    </source>
</evidence>
<feature type="transmembrane region" description="Helical" evidence="2">
    <location>
        <begin position="581"/>
        <end position="599"/>
    </location>
</feature>
<feature type="compositionally biased region" description="Basic and acidic residues" evidence="1">
    <location>
        <begin position="37"/>
        <end position="62"/>
    </location>
</feature>
<keyword evidence="2" id="KW-0812">Transmembrane</keyword>
<feature type="compositionally biased region" description="Basic and acidic residues" evidence="1">
    <location>
        <begin position="310"/>
        <end position="322"/>
    </location>
</feature>
<evidence type="ECO:0000256" key="1">
    <source>
        <dbReference type="SAM" id="MobiDB-lite"/>
    </source>
</evidence>
<keyword evidence="4" id="KW-1185">Reference proteome</keyword>
<organism evidence="3 4">
    <name type="scientific">Planosporangium mesophilum</name>
    <dbReference type="NCBI Taxonomy" id="689768"/>
    <lineage>
        <taxon>Bacteria</taxon>
        <taxon>Bacillati</taxon>
        <taxon>Actinomycetota</taxon>
        <taxon>Actinomycetes</taxon>
        <taxon>Micromonosporales</taxon>
        <taxon>Micromonosporaceae</taxon>
        <taxon>Planosporangium</taxon>
    </lineage>
</organism>
<sequence length="629" mass="68847">MGYRDKGDRPRDGHGRRPPSAAEFGDATIDRPTPLNARRDRTARTAERSGRQSDRPVPRVRSDAAGWSTISPAEDRPSRTDDRALPSAERSFSPSERSFSPSERSFSPSERSFSREERDDLLPEPRSPRSRYSAYPESSDDEPRWEPGTVSRRDHDDEPVRPYRPGSWPSVVDDPEPRRSRRSEEEGPRRSRRAEEQAALRALPASTRPRIDPLDLLSDSSSSWNGFIPASSRSRDQGGTDSWRPPQPTGIGEDPATEAWRAEPAPWRSGTTIDLEPGDISGGRVGSRDPGTARFGTRAIGSAGTPAEGGGRHADSDLETWRSETGTWRARDTATTGSWRRPPSFDEDLDGGDRSTETGSWSSSRGEWVPRSGDTGEQPSFSVRRYDDTGEIPRSVTRAIRGREDDYRVGDSEPSGRRALRSRYDDEPDQDDAPRYRSGRHAVSGYDDEEEWPPRRSSIRTTAYAGPRSVAGSTTQRAVTGRGETVDGRRETPTGRREPVRRPAAVTARRAGGADDVSSYRYVGAALASVGWFGLPIGAFLLWAVLLGSTAQAGCVTAAGQPCPAPRDAAFQTFQAHLPELGIAIVLSAFMALLIRWVSPFWRSATVGFAAAVVGAGIATILYTVVNTA</sequence>
<feature type="transmembrane region" description="Helical" evidence="2">
    <location>
        <begin position="605"/>
        <end position="626"/>
    </location>
</feature>
<keyword evidence="2" id="KW-1133">Transmembrane helix</keyword>
<feature type="compositionally biased region" description="Basic and acidic residues" evidence="1">
    <location>
        <begin position="484"/>
        <end position="501"/>
    </location>
</feature>
<feature type="compositionally biased region" description="Low complexity" evidence="1">
    <location>
        <begin position="214"/>
        <end position="223"/>
    </location>
</feature>
<keyword evidence="2" id="KW-0472">Membrane</keyword>
<comment type="caution">
    <text evidence="3">The sequence shown here is derived from an EMBL/GenBank/DDBJ whole genome shotgun (WGS) entry which is preliminary data.</text>
</comment>